<keyword evidence="1" id="KW-0472">Membrane</keyword>
<evidence type="ECO:0000313" key="3">
    <source>
        <dbReference type="Proteomes" id="UP001307889"/>
    </source>
</evidence>
<proteinExistence type="predicted"/>
<sequence length="155" mass="16685">MGKIACIAEEKHGLQNRRAFFNRIYIVGYIGGCVDFLPLFGETAGAPVKYSPIRAREFSKATPALLIPPWGLLVVFVLQVGKNNISKSGRDNSGRQGYAATQESDAFEMRRNGADAAAAVFTPSFSVFDCIMEIIAFCPGRLVSVGSFGGKQSSP</sequence>
<feature type="transmembrane region" description="Helical" evidence="1">
    <location>
        <begin position="61"/>
        <end position="80"/>
    </location>
</feature>
<evidence type="ECO:0000256" key="1">
    <source>
        <dbReference type="SAM" id="Phobius"/>
    </source>
</evidence>
<evidence type="ECO:0000313" key="2">
    <source>
        <dbReference type="EMBL" id="BES94271.1"/>
    </source>
</evidence>
<feature type="transmembrane region" description="Helical" evidence="1">
    <location>
        <begin position="20"/>
        <end position="41"/>
    </location>
</feature>
<dbReference type="EMBL" id="AP028913">
    <property type="protein sequence ID" value="BES94271.1"/>
    <property type="molecule type" value="Genomic_DNA"/>
</dbReference>
<keyword evidence="1" id="KW-1133">Transmembrane helix</keyword>
<reference evidence="2 3" key="1">
    <citation type="submission" date="2023-09" db="EMBL/GenBank/DDBJ databases">
        <title>Nesidiocoris tenuis whole genome shotgun sequence.</title>
        <authorList>
            <person name="Shibata T."/>
            <person name="Shimoda M."/>
            <person name="Kobayashi T."/>
            <person name="Uehara T."/>
        </authorList>
    </citation>
    <scope>NUCLEOTIDE SEQUENCE [LARGE SCALE GENOMIC DNA]</scope>
    <source>
        <strain evidence="2 3">Japan</strain>
    </source>
</reference>
<gene>
    <name evidence="2" type="ORF">NTJ_07080</name>
</gene>
<accession>A0ABN7APX7</accession>
<protein>
    <submittedName>
        <fullName evidence="2">Uncharacterized protein</fullName>
    </submittedName>
</protein>
<dbReference type="Proteomes" id="UP001307889">
    <property type="component" value="Chromosome 5"/>
</dbReference>
<name>A0ABN7APX7_9HEMI</name>
<keyword evidence="1" id="KW-0812">Transmembrane</keyword>
<organism evidence="2 3">
    <name type="scientific">Nesidiocoris tenuis</name>
    <dbReference type="NCBI Taxonomy" id="355587"/>
    <lineage>
        <taxon>Eukaryota</taxon>
        <taxon>Metazoa</taxon>
        <taxon>Ecdysozoa</taxon>
        <taxon>Arthropoda</taxon>
        <taxon>Hexapoda</taxon>
        <taxon>Insecta</taxon>
        <taxon>Pterygota</taxon>
        <taxon>Neoptera</taxon>
        <taxon>Paraneoptera</taxon>
        <taxon>Hemiptera</taxon>
        <taxon>Heteroptera</taxon>
        <taxon>Panheteroptera</taxon>
        <taxon>Cimicomorpha</taxon>
        <taxon>Miridae</taxon>
        <taxon>Dicyphina</taxon>
        <taxon>Nesidiocoris</taxon>
    </lineage>
</organism>
<keyword evidence="3" id="KW-1185">Reference proteome</keyword>